<dbReference type="PROSITE" id="PS50102">
    <property type="entry name" value="RRM"/>
    <property type="match status" value="1"/>
</dbReference>
<evidence type="ECO:0000256" key="1">
    <source>
        <dbReference type="ARBA" id="ARBA00004123"/>
    </source>
</evidence>
<feature type="compositionally biased region" description="Polar residues" evidence="13">
    <location>
        <begin position="279"/>
        <end position="296"/>
    </location>
</feature>
<dbReference type="Pfam" id="PF00076">
    <property type="entry name" value="RRM_1"/>
    <property type="match status" value="1"/>
</dbReference>
<feature type="compositionally biased region" description="Low complexity" evidence="13">
    <location>
        <begin position="406"/>
        <end position="427"/>
    </location>
</feature>
<reference evidence="16" key="1">
    <citation type="journal article" date="2014" name="Science">
        <title>Comparative genomics reveals insights into avian genome evolution and adaptation.</title>
        <authorList>
            <consortium name="Avian Genome Consortium"/>
            <person name="Zhang G."/>
            <person name="Li C."/>
            <person name="Li Q."/>
            <person name="Li B."/>
            <person name="Larkin D.M."/>
            <person name="Lee C."/>
            <person name="Storz J.F."/>
            <person name="Antunes A."/>
            <person name="Greenwold M.J."/>
            <person name="Meredith R.W."/>
            <person name="Odeen A."/>
            <person name="Cui J."/>
            <person name="Zhou Q."/>
            <person name="Xu L."/>
            <person name="Pan H."/>
            <person name="Wang Z."/>
            <person name="Jin L."/>
            <person name="Zhang P."/>
            <person name="Hu H."/>
            <person name="Yang W."/>
            <person name="Hu J."/>
            <person name="Xiao J."/>
            <person name="Yang Z."/>
            <person name="Liu Y."/>
            <person name="Xie Q."/>
            <person name="Yu H."/>
            <person name="Lian J."/>
            <person name="Wen P."/>
            <person name="Zhang F."/>
            <person name="Li H."/>
            <person name="Zeng Y."/>
            <person name="Xiong Z."/>
            <person name="Liu S."/>
            <person name="Zhou L."/>
            <person name="Huang Z."/>
            <person name="An N."/>
            <person name="Wang J."/>
            <person name="Zheng Q."/>
            <person name="Xiong Y."/>
            <person name="Wang G."/>
            <person name="Wang B."/>
            <person name="Wang J."/>
            <person name="Fan Y."/>
            <person name="da Fonseca R.R."/>
            <person name="Alfaro-Nunez A."/>
            <person name="Schubert M."/>
            <person name="Orlando L."/>
            <person name="Mourier T."/>
            <person name="Howard J.T."/>
            <person name="Ganapathy G."/>
            <person name="Pfenning A."/>
            <person name="Whitney O."/>
            <person name="Rivas M.V."/>
            <person name="Hara E."/>
            <person name="Smith J."/>
            <person name="Farre M."/>
            <person name="Narayan J."/>
            <person name="Slavov G."/>
            <person name="Romanov M.N."/>
            <person name="Borges R."/>
            <person name="Machado J.P."/>
            <person name="Khan I."/>
            <person name="Springer M.S."/>
            <person name="Gatesy J."/>
            <person name="Hoffmann F.G."/>
            <person name="Opazo J.C."/>
            <person name="Hastad O."/>
            <person name="Sawyer R.H."/>
            <person name="Kim H."/>
            <person name="Kim K.W."/>
            <person name="Kim H.J."/>
            <person name="Cho S."/>
            <person name="Li N."/>
            <person name="Huang Y."/>
            <person name="Bruford M.W."/>
            <person name="Zhan X."/>
            <person name="Dixon A."/>
            <person name="Bertelsen M.F."/>
            <person name="Derryberry E."/>
            <person name="Warren W."/>
            <person name="Wilson R.K."/>
            <person name="Li S."/>
            <person name="Ray D.A."/>
            <person name="Green R.E."/>
            <person name="O'Brien S.J."/>
            <person name="Griffin D."/>
            <person name="Johnson W.E."/>
            <person name="Haussler D."/>
            <person name="Ryder O.A."/>
            <person name="Willerslev E."/>
            <person name="Graves G.R."/>
            <person name="Alstrom P."/>
            <person name="Fjeldsa J."/>
            <person name="Mindell D.P."/>
            <person name="Edwards S.V."/>
            <person name="Braun E.L."/>
            <person name="Rahbek C."/>
            <person name="Burt D.W."/>
            <person name="Houde P."/>
            <person name="Zhang Y."/>
            <person name="Yang H."/>
            <person name="Wang J."/>
            <person name="Jarvis E.D."/>
            <person name="Gilbert M.T."/>
            <person name="Wang J."/>
        </authorList>
    </citation>
    <scope>NUCLEOTIDE SEQUENCE [LARGE SCALE GENOMIC DNA]</scope>
</reference>
<evidence type="ECO:0000256" key="12">
    <source>
        <dbReference type="PROSITE-ProRule" id="PRU00176"/>
    </source>
</evidence>
<dbReference type="AlphaFoldDB" id="A0A0A0A052"/>
<dbReference type="InterPro" id="IPR034834">
    <property type="entry name" value="PRC_RRM"/>
</dbReference>
<proteinExistence type="predicted"/>
<feature type="compositionally biased region" description="Basic and acidic residues" evidence="13">
    <location>
        <begin position="73"/>
        <end position="94"/>
    </location>
</feature>
<evidence type="ECO:0000256" key="3">
    <source>
        <dbReference type="ARBA" id="ARBA00022884"/>
    </source>
</evidence>
<gene>
    <name evidence="15" type="ORF">N301_14648</name>
</gene>
<evidence type="ECO:0000313" key="16">
    <source>
        <dbReference type="Proteomes" id="UP000053858"/>
    </source>
</evidence>
<keyword evidence="2" id="KW-0597">Phosphoprotein</keyword>
<evidence type="ECO:0000256" key="6">
    <source>
        <dbReference type="ARBA" id="ARBA00023163"/>
    </source>
</evidence>
<dbReference type="InterPro" id="IPR012677">
    <property type="entry name" value="Nucleotide-bd_a/b_plait_sf"/>
</dbReference>
<accession>A0A0A0A052</accession>
<comment type="function">
    <text evidence="8">Acts as a coactivator during transcriptional activation of nuclear genes related to mitochondrial biogenesis and cell growth. Involved in the transcription coactivation of CREB and NRF1 target genes.</text>
</comment>
<dbReference type="Gene3D" id="3.30.70.330">
    <property type="match status" value="1"/>
</dbReference>
<evidence type="ECO:0000256" key="4">
    <source>
        <dbReference type="ARBA" id="ARBA00023015"/>
    </source>
</evidence>
<evidence type="ECO:0000256" key="5">
    <source>
        <dbReference type="ARBA" id="ARBA00023159"/>
    </source>
</evidence>
<dbReference type="GO" id="GO:0003712">
    <property type="term" value="F:transcription coregulator activity"/>
    <property type="evidence" value="ECO:0007669"/>
    <property type="project" value="InterPro"/>
</dbReference>
<feature type="region of interest" description="Disordered" evidence="13">
    <location>
        <begin position="1"/>
        <end position="49"/>
    </location>
</feature>
<feature type="non-terminal residue" evidence="15">
    <location>
        <position position="584"/>
    </location>
</feature>
<feature type="compositionally biased region" description="Basic residues" evidence="13">
    <location>
        <begin position="320"/>
        <end position="329"/>
    </location>
</feature>
<keyword evidence="4" id="KW-0805">Transcription regulation</keyword>
<keyword evidence="7" id="KW-0539">Nucleus</keyword>
<dbReference type="SMART" id="SM00360">
    <property type="entry name" value="RRM"/>
    <property type="match status" value="1"/>
</dbReference>
<keyword evidence="15" id="KW-0675">Receptor</keyword>
<feature type="compositionally biased region" description="Polar residues" evidence="13">
    <location>
        <begin position="1"/>
        <end position="10"/>
    </location>
</feature>
<evidence type="ECO:0000256" key="9">
    <source>
        <dbReference type="ARBA" id="ARBA00063598"/>
    </source>
</evidence>
<evidence type="ECO:0000313" key="15">
    <source>
        <dbReference type="EMBL" id="KGL87367.1"/>
    </source>
</evidence>
<protein>
    <recommendedName>
        <fullName evidence="10">Peroxisome proliferator-activated receptor gamma coactivator-related protein 1</fullName>
    </recommendedName>
    <alternativeName>
        <fullName evidence="11">PGC-1-related coactivator</fullName>
    </alternativeName>
</protein>
<evidence type="ECO:0000256" key="13">
    <source>
        <dbReference type="SAM" id="MobiDB-lite"/>
    </source>
</evidence>
<feature type="compositionally biased region" description="Basic residues" evidence="13">
    <location>
        <begin position="428"/>
        <end position="438"/>
    </location>
</feature>
<dbReference type="CDD" id="cd12624">
    <property type="entry name" value="RRM_PRC"/>
    <property type="match status" value="1"/>
</dbReference>
<dbReference type="FunFam" id="3.30.70.330:FF:000199">
    <property type="entry name" value="Putative peroxisome proliferator-activated receptor gamma coactivator-related protein 1"/>
    <property type="match status" value="1"/>
</dbReference>
<organism evidence="15 16">
    <name type="scientific">Charadrius vociferus</name>
    <name type="common">Killdeer</name>
    <name type="synonym">Aegialitis vocifera</name>
    <dbReference type="NCBI Taxonomy" id="50402"/>
    <lineage>
        <taxon>Eukaryota</taxon>
        <taxon>Metazoa</taxon>
        <taxon>Chordata</taxon>
        <taxon>Craniata</taxon>
        <taxon>Vertebrata</taxon>
        <taxon>Euteleostomi</taxon>
        <taxon>Archelosauria</taxon>
        <taxon>Archosauria</taxon>
        <taxon>Dinosauria</taxon>
        <taxon>Saurischia</taxon>
        <taxon>Theropoda</taxon>
        <taxon>Coelurosauria</taxon>
        <taxon>Aves</taxon>
        <taxon>Neognathae</taxon>
        <taxon>Neoaves</taxon>
        <taxon>Charadriiformes</taxon>
        <taxon>Charadriidae</taxon>
        <taxon>Charadrius</taxon>
    </lineage>
</organism>
<dbReference type="PANTHER" id="PTHR15528:SF5">
    <property type="entry name" value="PEROXISOME PROLIFERATOR-ACTIVATED RECEPTOR GAMMA COACTIVATOR-RELATED PROTEIN 1"/>
    <property type="match status" value="1"/>
</dbReference>
<evidence type="ECO:0000256" key="7">
    <source>
        <dbReference type="ARBA" id="ARBA00023242"/>
    </source>
</evidence>
<dbReference type="InterPro" id="IPR035979">
    <property type="entry name" value="RBD_domain_sf"/>
</dbReference>
<dbReference type="SUPFAM" id="SSF54928">
    <property type="entry name" value="RNA-binding domain, RBD"/>
    <property type="match status" value="1"/>
</dbReference>
<dbReference type="InterPro" id="IPR034605">
    <property type="entry name" value="PGC-1"/>
</dbReference>
<evidence type="ECO:0000256" key="11">
    <source>
        <dbReference type="ARBA" id="ARBA00079467"/>
    </source>
</evidence>
<dbReference type="GO" id="GO:0003723">
    <property type="term" value="F:RNA binding"/>
    <property type="evidence" value="ECO:0007669"/>
    <property type="project" value="UniProtKB-UniRule"/>
</dbReference>
<feature type="region of interest" description="Disordered" evidence="13">
    <location>
        <begin position="73"/>
        <end position="447"/>
    </location>
</feature>
<evidence type="ECO:0000259" key="14">
    <source>
        <dbReference type="PROSITE" id="PS50102"/>
    </source>
</evidence>
<evidence type="ECO:0000256" key="10">
    <source>
        <dbReference type="ARBA" id="ARBA00071304"/>
    </source>
</evidence>
<dbReference type="GO" id="GO:0045944">
    <property type="term" value="P:positive regulation of transcription by RNA polymerase II"/>
    <property type="evidence" value="ECO:0007669"/>
    <property type="project" value="TreeGrafter"/>
</dbReference>
<keyword evidence="3 12" id="KW-0694">RNA-binding</keyword>
<dbReference type="Proteomes" id="UP000053858">
    <property type="component" value="Unassembled WGS sequence"/>
</dbReference>
<feature type="non-terminal residue" evidence="15">
    <location>
        <position position="1"/>
    </location>
</feature>
<dbReference type="GO" id="GO:0005634">
    <property type="term" value="C:nucleus"/>
    <property type="evidence" value="ECO:0007669"/>
    <property type="project" value="UniProtKB-SubCell"/>
</dbReference>
<evidence type="ECO:0000256" key="8">
    <source>
        <dbReference type="ARBA" id="ARBA00058682"/>
    </source>
</evidence>
<feature type="compositionally biased region" description="Low complexity" evidence="13">
    <location>
        <begin position="388"/>
        <end position="399"/>
    </location>
</feature>
<comment type="subunit">
    <text evidence="9">Interacts with CREB1 and NRF1.</text>
</comment>
<comment type="subcellular location">
    <subcellularLocation>
        <location evidence="1">Nucleus</location>
    </subcellularLocation>
</comment>
<feature type="compositionally biased region" description="Low complexity" evidence="13">
    <location>
        <begin position="350"/>
        <end position="379"/>
    </location>
</feature>
<dbReference type="InterPro" id="IPR000504">
    <property type="entry name" value="RRM_dom"/>
</dbReference>
<keyword evidence="6" id="KW-0804">Transcription</keyword>
<dbReference type="EMBL" id="KL870257">
    <property type="protein sequence ID" value="KGL87367.1"/>
    <property type="molecule type" value="Genomic_DNA"/>
</dbReference>
<evidence type="ECO:0000256" key="2">
    <source>
        <dbReference type="ARBA" id="ARBA00022553"/>
    </source>
</evidence>
<dbReference type="PANTHER" id="PTHR15528">
    <property type="entry name" value="PEROXISOME PROLIFERATOR ACTIVATED RECEPTOR GAMMA COACTIVATOR 1 PGC-1 -RELATED"/>
    <property type="match status" value="1"/>
</dbReference>
<keyword evidence="5" id="KW-0010">Activator</keyword>
<sequence length="584" mass="63776">ETPSQKSTSWAVAPPPKAGRESSLPTKAPTARPWRHQPLLSPAQPSDSSKDIVQAFISEIGIEATDLSSLLEQFEKSEAKKEEVPLQPPEDRRPAGSSGPETQQDRKPPDGLQASELANVAGLTPPATPPHQLWKPLPAVSLLAKAKSPGSVPQEGPQKTAKLMKAKPLPPSKLQGKSPAPAPPSSAPSHVCSGDHDYCILGAARTESNSSPGTQPPAEGGSRWNVKHHRDITIKPISSLTKRTLDQPKSTPPAPTTTVASSQESLGTASLAPLDYRTSVPSKATAGCSSPPTSVLLSPAASPCRDQEMRTPSAQPSRAAAKRSLRCYRRPRDSPSPSAGSWRAGRSRASRSFSSSSDGASGSSSSSSSSSSRSRSRSLSPPPKRWRSSSSRSSCGSCGRSRDRSSSSSSASSYSSRSTSRSQSRSPSPRRRSNRRRRYSYDAQDHYQRQRILQKERAIEERRVVFIGKIPSRMTRSELRHRFSVFGDIEECTLHFRSEGDNYGFVTYRYAEEAFAAIESGHKLRRPDEQPFDLCFGGRRQFCRRNYADLDSNREDFDPAPVKSKFDSLDFDTLLRQAQRSLRR</sequence>
<keyword evidence="16" id="KW-1185">Reference proteome</keyword>
<feature type="domain" description="RRM" evidence="14">
    <location>
        <begin position="463"/>
        <end position="539"/>
    </location>
</feature>
<name>A0A0A0A052_CHAVO</name>